<comment type="caution">
    <text evidence="1">The sequence shown here is derived from an EMBL/GenBank/DDBJ whole genome shotgun (WGS) entry which is preliminary data.</text>
</comment>
<gene>
    <name evidence="1" type="ORF">GCM10010276_48300</name>
</gene>
<dbReference type="RefSeq" id="WP_344402595.1">
    <property type="nucleotide sequence ID" value="NZ_BAAASG010000011.1"/>
</dbReference>
<dbReference type="EMBL" id="BAAASG010000011">
    <property type="protein sequence ID" value="GAA2500476.1"/>
    <property type="molecule type" value="Genomic_DNA"/>
</dbReference>
<dbReference type="Proteomes" id="UP001501777">
    <property type="component" value="Unassembled WGS sequence"/>
</dbReference>
<reference evidence="1 2" key="1">
    <citation type="journal article" date="2019" name="Int. J. Syst. Evol. Microbiol.">
        <title>The Global Catalogue of Microorganisms (GCM) 10K type strain sequencing project: providing services to taxonomists for standard genome sequencing and annotation.</title>
        <authorList>
            <consortium name="The Broad Institute Genomics Platform"/>
            <consortium name="The Broad Institute Genome Sequencing Center for Infectious Disease"/>
            <person name="Wu L."/>
            <person name="Ma J."/>
        </authorList>
    </citation>
    <scope>NUCLEOTIDE SEQUENCE [LARGE SCALE GENOMIC DNA]</scope>
    <source>
        <strain evidence="1 2">JCM 4395</strain>
    </source>
</reference>
<name>A0ABN3ME31_STRLO</name>
<protein>
    <submittedName>
        <fullName evidence="1">Uncharacterized protein</fullName>
    </submittedName>
</protein>
<evidence type="ECO:0000313" key="1">
    <source>
        <dbReference type="EMBL" id="GAA2500476.1"/>
    </source>
</evidence>
<keyword evidence="2" id="KW-1185">Reference proteome</keyword>
<sequence length="133" mass="14571">MAERPTTSWRHGIAEEAEELAAGTLDPECACMAALFPEELLTATDEVLDAFEGELPGLGEASDEHVLGVVERVVVALNGVNDARNGSAFETGEREQLCDYIDESLAERGVDVPGLTARHGLGRYELTDRWRRW</sequence>
<accession>A0ABN3ME31</accession>
<organism evidence="1 2">
    <name type="scientific">Streptomyces longisporus</name>
    <dbReference type="NCBI Taxonomy" id="1948"/>
    <lineage>
        <taxon>Bacteria</taxon>
        <taxon>Bacillati</taxon>
        <taxon>Actinomycetota</taxon>
        <taxon>Actinomycetes</taxon>
        <taxon>Kitasatosporales</taxon>
        <taxon>Streptomycetaceae</taxon>
        <taxon>Streptomyces</taxon>
    </lineage>
</organism>
<proteinExistence type="predicted"/>
<evidence type="ECO:0000313" key="2">
    <source>
        <dbReference type="Proteomes" id="UP001501777"/>
    </source>
</evidence>